<keyword evidence="3" id="KW-1133">Transmembrane helix</keyword>
<feature type="compositionally biased region" description="Basic and acidic residues" evidence="2">
    <location>
        <begin position="168"/>
        <end position="191"/>
    </location>
</feature>
<evidence type="ECO:0000313" key="5">
    <source>
        <dbReference type="Proteomes" id="UP000616201"/>
    </source>
</evidence>
<evidence type="ECO:0000256" key="1">
    <source>
        <dbReference type="SAM" id="Coils"/>
    </source>
</evidence>
<name>A0A928YP37_9SPHI</name>
<comment type="caution">
    <text evidence="4">The sequence shown here is derived from an EMBL/GenBank/DDBJ whole genome shotgun (WGS) entry which is preliminary data.</text>
</comment>
<feature type="coiled-coil region" evidence="1">
    <location>
        <begin position="807"/>
        <end position="874"/>
    </location>
</feature>
<dbReference type="InterPro" id="IPR010090">
    <property type="entry name" value="Phage_tape_meas"/>
</dbReference>
<dbReference type="GO" id="GO:0005200">
    <property type="term" value="F:structural constituent of cytoskeleton"/>
    <property type="evidence" value="ECO:0007669"/>
    <property type="project" value="TreeGrafter"/>
</dbReference>
<evidence type="ECO:0000256" key="2">
    <source>
        <dbReference type="SAM" id="MobiDB-lite"/>
    </source>
</evidence>
<proteinExistence type="predicted"/>
<dbReference type="PANTHER" id="PTHR47357">
    <property type="entry name" value="COP1-INTERACTIVE PROTEIN 1"/>
    <property type="match status" value="1"/>
</dbReference>
<keyword evidence="3" id="KW-0812">Transmembrane</keyword>
<sequence>MADVKFKFIGDDSDLRKKLANIARMQSEMTEKFNADLNKTISNGLAKAMKETAKETSNAAKQAEVLGRITANNNLRDAKLSEIETIKKLRAERSKEISDLNILKQIEQEAKVGLAEKKNVTESLIQAEKQKRIEYQQGRKDLAEYSLELKRSAEERRKATEEERKAEKVLRDTEKARKDAEREAVKQSKEAAKRKKQLEQENSEYEKLNRALGKVRKETKDVLAEMFRLERQGYKNSLGYEALAKKADALTKQTNVLDRGIKKIDASLGLHQRNVGNYGDALELVSPQIASINQKLSLLGTSLDDLAGKPGAIKELGAAFMSMGKGILSFLVSPIGLAITAFAALFALFKGNKQTVIDFNNGLLNVSKTTGLAGLELQAMADAIVKLSRSLQTVSTAKLLEYATIAGQLGVKGTDNIMNFTEALAKLETASDISGEKGGAEIARMLTLVDGGVQNVKAFGDEIVNLGNNFAATESEILANAEAISQNTGLYRVGRQDVLAYATATKSLGIEAEVVGSTFQKTLSTFEKSIRSGKGVADILKVVGGSSAELQRRFREDASGVFQDYIKGLNGIFKAGGSVQAQLEKNGITDIRQTRVIGTLATGYDTLARAMDTVKNASGALQEEFETASGKLVNQTQRIGIAWDNLVLSVENGSGAIGKASVAIIGTFADILEGVTKLVTSTSWKEFFVRWGGLSGNRGDRATADVLGEYYKLASDTENQNDKSIVPYKAMREFYRASVTDQERMLKNQEGIFELKKKEYQLDSTNAKKRDDFLYSSEKLAKMRSKIGGKAVVNPTTGIVEPDTTLTDKAKREAEALQRQQEQAFERQRSLQLKIDQLNAESSRNAISRDQQEIESIRDKYAKIREEIEKFNRDSRNKGQKVNSSGLAQAEGFEISEATTRQETVALVASLDAQKAIYDEYNAYVKQSGVESAKEMFGAQAELAKDYKERLQKEYLDIIALQQTASDGGFAGASGSLTQAQEERAKALKAMLDAIAKQEEVDRRQRLAEALKATETFAQAELRIRKRYSDLLTDLGEYASDEQREILKKGLQEDLQALVESSPEFQKVLEEIDDSSQWLLASAFKNGKESIMKMIDGMEKATKEEKSNLKKLFGDFFDKGITDAEAGNYEAVESLVQGFGSLVDMATKFDGSMSNSLKTIGSMVSQVGQLAKSIGDTLGSVGKGMSSAGGIGGIVGAVFSMVGGIVEAMENSIDRKIQKEKENLEYQNNIQIKQIDSITRALEYQLEIIKDIYGAERVTKYADVVRNSYNSVNESIKSLGDKAILTNSGNRQNDALAETLRGYKSIEDAERQLEEWRKKQRKNRWNPFAKDYSLEIAWLEDAINASKNGTLKAYTFQWKSIQDITEEEIINLKKLIDQGQFDEVTANQVQNIIEQYELWKDALNQMREELTGVSFSSLTLGIVSMFEQGKTSVEDFTDFFEKQMQQAILKAFSRDSIEKQMQPWYELFAQYSEDGLDQTEIDKLREMYSSLMDGAQKDWEELKKATGIDFANKDNSSQLSSSGIERITEQTGTELLGLFRATYDINKRQNDSLSQLVQNANARLASLNAIQQNTFNTAQEAMKIALNTFDIVSNTDRIATSNEASVTELKGINKAVSKKYGN</sequence>
<dbReference type="GO" id="GO:0005856">
    <property type="term" value="C:cytoskeleton"/>
    <property type="evidence" value="ECO:0007669"/>
    <property type="project" value="TreeGrafter"/>
</dbReference>
<dbReference type="EMBL" id="PRDK01000001">
    <property type="protein sequence ID" value="MBE8712529.1"/>
    <property type="molecule type" value="Genomic_DNA"/>
</dbReference>
<protein>
    <submittedName>
        <fullName evidence="4">Phage tail tape measure protein</fullName>
    </submittedName>
</protein>
<dbReference type="PANTHER" id="PTHR47357:SF1">
    <property type="entry name" value="SPINDLE POLE BODY COMPONENT 110"/>
    <property type="match status" value="1"/>
</dbReference>
<keyword evidence="5" id="KW-1185">Reference proteome</keyword>
<dbReference type="RefSeq" id="WP_196934858.1">
    <property type="nucleotide sequence ID" value="NZ_MU158698.1"/>
</dbReference>
<feature type="region of interest" description="Disordered" evidence="2">
    <location>
        <begin position="168"/>
        <end position="204"/>
    </location>
</feature>
<accession>A0A928YP37</accession>
<evidence type="ECO:0000256" key="3">
    <source>
        <dbReference type="SAM" id="Phobius"/>
    </source>
</evidence>
<keyword evidence="1" id="KW-0175">Coiled coil</keyword>
<feature type="transmembrane region" description="Helical" evidence="3">
    <location>
        <begin position="327"/>
        <end position="349"/>
    </location>
</feature>
<keyword evidence="3" id="KW-0472">Membrane</keyword>
<gene>
    <name evidence="4" type="ORF">C4F49_02390</name>
</gene>
<reference evidence="4" key="1">
    <citation type="submission" date="2018-02" db="EMBL/GenBank/DDBJ databases">
        <authorList>
            <person name="Vasarhelyi B.M."/>
            <person name="Deshmukh S."/>
            <person name="Balint B."/>
            <person name="Kukolya J."/>
        </authorList>
    </citation>
    <scope>NUCLEOTIDE SEQUENCE</scope>
    <source>
        <strain evidence="4">KB22</strain>
    </source>
</reference>
<organism evidence="4 5">
    <name type="scientific">Sphingobacterium hungaricum</name>
    <dbReference type="NCBI Taxonomy" id="2082723"/>
    <lineage>
        <taxon>Bacteria</taxon>
        <taxon>Pseudomonadati</taxon>
        <taxon>Bacteroidota</taxon>
        <taxon>Sphingobacteriia</taxon>
        <taxon>Sphingobacteriales</taxon>
        <taxon>Sphingobacteriaceae</taxon>
        <taxon>Sphingobacterium</taxon>
    </lineage>
</organism>
<dbReference type="NCBIfam" id="TIGR01760">
    <property type="entry name" value="tape_meas_TP901"/>
    <property type="match status" value="1"/>
</dbReference>
<evidence type="ECO:0000313" key="4">
    <source>
        <dbReference type="EMBL" id="MBE8712529.1"/>
    </source>
</evidence>
<dbReference type="Proteomes" id="UP000616201">
    <property type="component" value="Unassembled WGS sequence"/>
</dbReference>